<dbReference type="InterPro" id="IPR053900">
    <property type="entry name" value="C5orf34-like_dom"/>
</dbReference>
<dbReference type="Proteomes" id="UP000265020">
    <property type="component" value="Unassembled WGS sequence"/>
</dbReference>
<dbReference type="OMA" id="TAVISWC"/>
<proteinExistence type="predicted"/>
<dbReference type="AlphaFoldDB" id="A0A3Q2DQJ2"/>
<dbReference type="InterPro" id="IPR053901">
    <property type="entry name" value="C5orf34-like"/>
</dbReference>
<evidence type="ECO:0000313" key="4">
    <source>
        <dbReference type="Ensembl" id="ENSCVAP00000022076.1"/>
    </source>
</evidence>
<dbReference type="Ensembl" id="ENSCVAT00000010271.1">
    <property type="protein sequence ID" value="ENSCVAP00000022076.1"/>
    <property type="gene ID" value="ENSCVAG00000004485.1"/>
</dbReference>
<reference evidence="4" key="1">
    <citation type="submission" date="2025-08" db="UniProtKB">
        <authorList>
            <consortium name="Ensembl"/>
        </authorList>
    </citation>
    <scope>IDENTIFICATION</scope>
</reference>
<dbReference type="GeneTree" id="ENSGT00500000044987"/>
<feature type="domain" description="C5orf34-like N-terminal" evidence="1">
    <location>
        <begin position="7"/>
        <end position="76"/>
    </location>
</feature>
<accession>A0A3Q2DQJ2</accession>
<evidence type="ECO:0000259" key="3">
    <source>
        <dbReference type="Pfam" id="PF22834"/>
    </source>
</evidence>
<feature type="domain" description="C5orf34-like" evidence="3">
    <location>
        <begin position="303"/>
        <end position="378"/>
    </location>
</feature>
<dbReference type="Pfam" id="PF15025">
    <property type="entry name" value="C5orf34-like_N"/>
    <property type="match status" value="1"/>
</dbReference>
<name>A0A3Q2DQJ2_CYPVA</name>
<dbReference type="STRING" id="28743.ENSCVAP00000022076"/>
<dbReference type="PANTHER" id="PTHR34531">
    <property type="entry name" value="ZGC:153352"/>
    <property type="match status" value="1"/>
</dbReference>
<protein>
    <submittedName>
        <fullName evidence="4">Uncharacterized protein</fullName>
    </submittedName>
</protein>
<sequence length="410" mass="46382">VCSYTMMMMYEDESVEVRYRNGAQLQLSPCGSEFLLLKVTDPHRHPLQPTERVRQRTRFTISAYKELMVTALAFRNQYASRPYLPSELITANEIKVKFFSYKSTTYTDSGALTDVTWPEWSSYEPEFGPAGEITVRSEEGRAALVLSPSGEEFSVEFTCNLSRPLQQTGWGLNKDADGEQMHPGKQSVSANLKITNQPKMYQTTTVIKHHSCIAVDPAWTYALSLARHHWTSCFSNSTVTTAEEARQAGEGREISDKNPNNRVCQLPQALPLSCPSPHWHRFVDPMKDSLLGEEESDLPMELVKIVWCQGVTYRILNGAVPVVEVSPGDGSVMRSNGFLNSYFTHHKPKEVTYHLSSLPPDIPGQLYSVGSIVSRANRQDVTSLQFVEYRNFIFKDFNNYIFFSQDSCLL</sequence>
<evidence type="ECO:0000259" key="2">
    <source>
        <dbReference type="Pfam" id="PF22833"/>
    </source>
</evidence>
<organism evidence="4 5">
    <name type="scientific">Cyprinodon variegatus</name>
    <name type="common">Sheepshead minnow</name>
    <dbReference type="NCBI Taxonomy" id="28743"/>
    <lineage>
        <taxon>Eukaryota</taxon>
        <taxon>Metazoa</taxon>
        <taxon>Chordata</taxon>
        <taxon>Craniata</taxon>
        <taxon>Vertebrata</taxon>
        <taxon>Euteleostomi</taxon>
        <taxon>Actinopterygii</taxon>
        <taxon>Neopterygii</taxon>
        <taxon>Teleostei</taxon>
        <taxon>Neoteleostei</taxon>
        <taxon>Acanthomorphata</taxon>
        <taxon>Ovalentaria</taxon>
        <taxon>Atherinomorphae</taxon>
        <taxon>Cyprinodontiformes</taxon>
        <taxon>Cyprinodontidae</taxon>
        <taxon>Cyprinodon</taxon>
    </lineage>
</organism>
<dbReference type="InterPro" id="IPR053899">
    <property type="entry name" value="C5orf34-like_2nd"/>
</dbReference>
<dbReference type="Pfam" id="PF22834">
    <property type="entry name" value="Polo_box_4"/>
    <property type="match status" value="1"/>
</dbReference>
<reference evidence="4" key="2">
    <citation type="submission" date="2025-09" db="UniProtKB">
        <authorList>
            <consortium name="Ensembl"/>
        </authorList>
    </citation>
    <scope>IDENTIFICATION</scope>
</reference>
<dbReference type="Pfam" id="PF22833">
    <property type="entry name" value="C5orf34_2nd"/>
    <property type="match status" value="1"/>
</dbReference>
<evidence type="ECO:0000313" key="5">
    <source>
        <dbReference type="Proteomes" id="UP000265020"/>
    </source>
</evidence>
<keyword evidence="5" id="KW-1185">Reference proteome</keyword>
<dbReference type="InterPro" id="IPR027830">
    <property type="entry name" value="C5orf34-like_N"/>
</dbReference>
<evidence type="ECO:0000259" key="1">
    <source>
        <dbReference type="Pfam" id="PF15025"/>
    </source>
</evidence>
<feature type="domain" description="C5orf34-like second" evidence="2">
    <location>
        <begin position="131"/>
        <end position="226"/>
    </location>
</feature>
<dbReference type="PANTHER" id="PTHR34531:SF1">
    <property type="entry name" value="CHROMOSOME 5 OPEN READING FRAME 34"/>
    <property type="match status" value="1"/>
</dbReference>